<dbReference type="Proteomes" id="UP001285441">
    <property type="component" value="Unassembled WGS sequence"/>
</dbReference>
<reference evidence="1" key="1">
    <citation type="journal article" date="2023" name="Mol. Phylogenet. Evol.">
        <title>Genome-scale phylogeny and comparative genomics of the fungal order Sordariales.</title>
        <authorList>
            <person name="Hensen N."/>
            <person name="Bonometti L."/>
            <person name="Westerberg I."/>
            <person name="Brannstrom I.O."/>
            <person name="Guillou S."/>
            <person name="Cros-Aarteil S."/>
            <person name="Calhoun S."/>
            <person name="Haridas S."/>
            <person name="Kuo A."/>
            <person name="Mondo S."/>
            <person name="Pangilinan J."/>
            <person name="Riley R."/>
            <person name="LaButti K."/>
            <person name="Andreopoulos B."/>
            <person name="Lipzen A."/>
            <person name="Chen C."/>
            <person name="Yan M."/>
            <person name="Daum C."/>
            <person name="Ng V."/>
            <person name="Clum A."/>
            <person name="Steindorff A."/>
            <person name="Ohm R.A."/>
            <person name="Martin F."/>
            <person name="Silar P."/>
            <person name="Natvig D.O."/>
            <person name="Lalanne C."/>
            <person name="Gautier V."/>
            <person name="Ament-Velasquez S.L."/>
            <person name="Kruys A."/>
            <person name="Hutchinson M.I."/>
            <person name="Powell A.J."/>
            <person name="Barry K."/>
            <person name="Miller A.N."/>
            <person name="Grigoriev I.V."/>
            <person name="Debuchy R."/>
            <person name="Gladieux P."/>
            <person name="Hiltunen Thoren M."/>
            <person name="Johannesson H."/>
        </authorList>
    </citation>
    <scope>NUCLEOTIDE SEQUENCE</scope>
    <source>
        <strain evidence="1">CBS 232.78</strain>
    </source>
</reference>
<proteinExistence type="predicted"/>
<protein>
    <submittedName>
        <fullName evidence="1">Uncharacterized protein</fullName>
    </submittedName>
</protein>
<dbReference type="EMBL" id="JAULSW010000010">
    <property type="protein sequence ID" value="KAK3368574.1"/>
    <property type="molecule type" value="Genomic_DNA"/>
</dbReference>
<dbReference type="AlphaFoldDB" id="A0AAE0K1V8"/>
<gene>
    <name evidence="1" type="ORF">B0H63DRAFT_78021</name>
</gene>
<evidence type="ECO:0000313" key="2">
    <source>
        <dbReference type="Proteomes" id="UP001285441"/>
    </source>
</evidence>
<evidence type="ECO:0000313" key="1">
    <source>
        <dbReference type="EMBL" id="KAK3368574.1"/>
    </source>
</evidence>
<name>A0AAE0K1V8_9PEZI</name>
<comment type="caution">
    <text evidence="1">The sequence shown here is derived from an EMBL/GenBank/DDBJ whole genome shotgun (WGS) entry which is preliminary data.</text>
</comment>
<reference evidence="1" key="2">
    <citation type="submission" date="2023-06" db="EMBL/GenBank/DDBJ databases">
        <authorList>
            <consortium name="Lawrence Berkeley National Laboratory"/>
            <person name="Haridas S."/>
            <person name="Hensen N."/>
            <person name="Bonometti L."/>
            <person name="Westerberg I."/>
            <person name="Brannstrom I.O."/>
            <person name="Guillou S."/>
            <person name="Cros-Aarteil S."/>
            <person name="Calhoun S."/>
            <person name="Kuo A."/>
            <person name="Mondo S."/>
            <person name="Pangilinan J."/>
            <person name="Riley R."/>
            <person name="LaButti K."/>
            <person name="Andreopoulos B."/>
            <person name="Lipzen A."/>
            <person name="Chen C."/>
            <person name="Yanf M."/>
            <person name="Daum C."/>
            <person name="Ng V."/>
            <person name="Clum A."/>
            <person name="Steindorff A."/>
            <person name="Ohm R."/>
            <person name="Martin F."/>
            <person name="Silar P."/>
            <person name="Natvig D."/>
            <person name="Lalanne C."/>
            <person name="Gautier V."/>
            <person name="Ament-velasquez S.L."/>
            <person name="Kruys A."/>
            <person name="Hutchinson M.I."/>
            <person name="Powell A.J."/>
            <person name="Barry K."/>
            <person name="Miller A.N."/>
            <person name="Grigoriev I.V."/>
            <person name="Debuchy R."/>
            <person name="Gladieux P."/>
            <person name="Thoren M.H."/>
            <person name="Johannesson H."/>
        </authorList>
    </citation>
    <scope>NUCLEOTIDE SEQUENCE</scope>
    <source>
        <strain evidence="1">CBS 232.78</strain>
    </source>
</reference>
<organism evidence="1 2">
    <name type="scientific">Podospora didyma</name>
    <dbReference type="NCBI Taxonomy" id="330526"/>
    <lineage>
        <taxon>Eukaryota</taxon>
        <taxon>Fungi</taxon>
        <taxon>Dikarya</taxon>
        <taxon>Ascomycota</taxon>
        <taxon>Pezizomycotina</taxon>
        <taxon>Sordariomycetes</taxon>
        <taxon>Sordariomycetidae</taxon>
        <taxon>Sordariales</taxon>
        <taxon>Podosporaceae</taxon>
        <taxon>Podospora</taxon>
    </lineage>
</organism>
<sequence>MSTNPFLSDSAERRQGTSVHSVVIFLHAIEQDCAAIGLLCYRFLLRFFARTTRERQPGPPKKMPHALWMLARTRQTNKSTREQRERSQCKIHQAIYPPANRLRQRVPKPPHQANPHVGVCPESIGPASTKLCIHFPSTPCIEKDNHFCRALNARLRLGTTNRL</sequence>
<accession>A0AAE0K1V8</accession>
<keyword evidence="2" id="KW-1185">Reference proteome</keyword>